<keyword evidence="3" id="KW-1133">Transmembrane helix</keyword>
<evidence type="ECO:0000313" key="5">
    <source>
        <dbReference type="EMBL" id="CCC73966.1"/>
    </source>
</evidence>
<feature type="transmembrane region" description="Helical" evidence="3">
    <location>
        <begin position="303"/>
        <end position="325"/>
    </location>
</feature>
<dbReference type="InterPro" id="IPR029044">
    <property type="entry name" value="Nucleotide-diphossugar_trans"/>
</dbReference>
<dbReference type="AlphaFoldDB" id="G0VRS6"/>
<dbReference type="KEGG" id="med:MELS_1747"/>
<keyword evidence="3" id="KW-0812">Transmembrane</keyword>
<evidence type="ECO:0000259" key="4">
    <source>
        <dbReference type="Pfam" id="PF00535"/>
    </source>
</evidence>
<dbReference type="SUPFAM" id="SSF53448">
    <property type="entry name" value="Nucleotide-diphospho-sugar transferases"/>
    <property type="match status" value="1"/>
</dbReference>
<dbReference type="EMBL" id="HE576794">
    <property type="protein sequence ID" value="CCC73966.1"/>
    <property type="molecule type" value="Genomic_DNA"/>
</dbReference>
<evidence type="ECO:0000256" key="2">
    <source>
        <dbReference type="ARBA" id="ARBA00022679"/>
    </source>
</evidence>
<gene>
    <name evidence="5" type="ORF">MELS_1747</name>
</gene>
<keyword evidence="2 5" id="KW-0808">Transferase</keyword>
<evidence type="ECO:0000256" key="1">
    <source>
        <dbReference type="ARBA" id="ARBA00022676"/>
    </source>
</evidence>
<keyword evidence="1" id="KW-0328">Glycosyltransferase</keyword>
<proteinExistence type="predicted"/>
<dbReference type="RefSeq" id="WP_014016693.1">
    <property type="nucleotide sequence ID" value="NC_015873.1"/>
</dbReference>
<keyword evidence="6" id="KW-1185">Reference proteome</keyword>
<dbReference type="STRING" id="1064535.MELS_1747"/>
<name>G0VRS6_MEGEL</name>
<organism evidence="5 6">
    <name type="scientific">Megasphaera elsdenii DSM 20460</name>
    <dbReference type="NCBI Taxonomy" id="1064535"/>
    <lineage>
        <taxon>Bacteria</taxon>
        <taxon>Bacillati</taxon>
        <taxon>Bacillota</taxon>
        <taxon>Negativicutes</taxon>
        <taxon>Veillonellales</taxon>
        <taxon>Veillonellaceae</taxon>
        <taxon>Megasphaera</taxon>
    </lineage>
</organism>
<dbReference type="InterPro" id="IPR001173">
    <property type="entry name" value="Glyco_trans_2-like"/>
</dbReference>
<evidence type="ECO:0000256" key="3">
    <source>
        <dbReference type="SAM" id="Phobius"/>
    </source>
</evidence>
<dbReference type="Pfam" id="PF00535">
    <property type="entry name" value="Glycos_transf_2"/>
    <property type="match status" value="1"/>
</dbReference>
<dbReference type="GeneID" id="97492699"/>
<evidence type="ECO:0000313" key="6">
    <source>
        <dbReference type="Proteomes" id="UP000010111"/>
    </source>
</evidence>
<dbReference type="PANTHER" id="PTHR22916:SF51">
    <property type="entry name" value="GLYCOSYLTRANSFERASE EPSH-RELATED"/>
    <property type="match status" value="1"/>
</dbReference>
<protein>
    <submittedName>
        <fullName evidence="5">Glycosyltransferase</fullName>
    </submittedName>
</protein>
<keyword evidence="3" id="KW-0472">Membrane</keyword>
<feature type="domain" description="Glycosyltransferase 2-like" evidence="4">
    <location>
        <begin position="10"/>
        <end position="169"/>
    </location>
</feature>
<dbReference type="Proteomes" id="UP000010111">
    <property type="component" value="Chromosome"/>
</dbReference>
<dbReference type="Gene3D" id="3.90.550.10">
    <property type="entry name" value="Spore Coat Polysaccharide Biosynthesis Protein SpsA, Chain A"/>
    <property type="match status" value="1"/>
</dbReference>
<sequence>MAFNEFSLVSIIVPVYNVQAYIDRCIKSLLQQEYKNIEIILIDDGSTDNSGKICDQYTSDRRITVIHQKNGGLSKARNKGLNLMHGDYVAFVDSDDFVSPYFISHSLAEMQCKVADIVVFDFLHVKNQIKSYPIPDLHKKYEFELMSGGDEIKKLILTDSIPNYMCNKLYKSKLWRNLVFPEKYTYEDLFIWPELINKAKTITYLPESLYYYNQDNLNSLSSAKASLNSFNRYCHFKGLQSHLKILENCFMEGDLEYIIIGKTLKEAIEAIVTEFGNASLTQSEMDEIIYFISSKRKLIGRKIGFKSAIIAWSVCYCLPIVKIYGKYRYRHKLKKCGVRK</sequence>
<accession>G0VRS6</accession>
<reference evidence="5 6" key="1">
    <citation type="journal article" date="2011" name="J. Bacteriol.">
        <title>Genome Sequence of the Ruminal Bacterium Megasphaera elsdenii.</title>
        <authorList>
            <person name="Marx H."/>
            <person name="Graf A.B."/>
            <person name="Tatto N."/>
            <person name="Thallinger G.G."/>
            <person name="Mattanovich D."/>
            <person name="Sauer M."/>
        </authorList>
    </citation>
    <scope>NUCLEOTIDE SEQUENCE [LARGE SCALE GENOMIC DNA]</scope>
    <source>
        <strain evidence="5 6">DSM 20460</strain>
    </source>
</reference>
<dbReference type="CDD" id="cd00761">
    <property type="entry name" value="Glyco_tranf_GTA_type"/>
    <property type="match status" value="1"/>
</dbReference>
<dbReference type="PANTHER" id="PTHR22916">
    <property type="entry name" value="GLYCOSYLTRANSFERASE"/>
    <property type="match status" value="1"/>
</dbReference>
<dbReference type="HOGENOM" id="CLU_025996_25_0_9"/>
<dbReference type="eggNOG" id="COG1215">
    <property type="taxonomic scope" value="Bacteria"/>
</dbReference>
<dbReference type="GO" id="GO:0016757">
    <property type="term" value="F:glycosyltransferase activity"/>
    <property type="evidence" value="ECO:0007669"/>
    <property type="project" value="UniProtKB-KW"/>
</dbReference>